<evidence type="ECO:0000256" key="1">
    <source>
        <dbReference type="ARBA" id="ARBA00022729"/>
    </source>
</evidence>
<dbReference type="PANTHER" id="PTHR35936">
    <property type="entry name" value="MEMBRANE-BOUND LYTIC MUREIN TRANSGLYCOSYLASE F"/>
    <property type="match status" value="1"/>
</dbReference>
<keyword evidence="1" id="KW-0732">Signal</keyword>
<dbReference type="Pfam" id="PF00497">
    <property type="entry name" value="SBP_bac_3"/>
    <property type="match status" value="1"/>
</dbReference>
<dbReference type="PANTHER" id="PTHR35936:SF6">
    <property type="entry name" value="AMINO ACID ABC TRANSPORTER SUBSTRATE-BINDING PAAT FAMILY PROTEIN"/>
    <property type="match status" value="1"/>
</dbReference>
<gene>
    <name evidence="3" type="ORF">PSDVSF_19080</name>
</gene>
<name>A0ABN6EQF2_9BACT</name>
<dbReference type="Gene3D" id="3.40.190.10">
    <property type="entry name" value="Periplasmic binding protein-like II"/>
    <property type="match status" value="2"/>
</dbReference>
<dbReference type="SUPFAM" id="SSF53850">
    <property type="entry name" value="Periplasmic binding protein-like II"/>
    <property type="match status" value="1"/>
</dbReference>
<evidence type="ECO:0000313" key="3">
    <source>
        <dbReference type="EMBL" id="BCS88666.1"/>
    </source>
</evidence>
<keyword evidence="4" id="KW-1185">Reference proteome</keyword>
<dbReference type="CDD" id="cd13530">
    <property type="entry name" value="PBP2_peptides_like"/>
    <property type="match status" value="1"/>
</dbReference>
<dbReference type="EMBL" id="AP024485">
    <property type="protein sequence ID" value="BCS88666.1"/>
    <property type="molecule type" value="Genomic_DNA"/>
</dbReference>
<reference evidence="3" key="1">
    <citation type="journal article" date="2022" name="Arch. Microbiol.">
        <title>Pseudodesulfovibrio sediminis sp. nov., a mesophilic and neutrophilic sulfate-reducing bacterium isolated from sediment of a brackish lake.</title>
        <authorList>
            <person name="Takahashi A."/>
            <person name="Kojima H."/>
            <person name="Watanabe M."/>
            <person name="Fukui M."/>
        </authorList>
    </citation>
    <scope>NUCLEOTIDE SEQUENCE</scope>
    <source>
        <strain evidence="3">SF6</strain>
    </source>
</reference>
<evidence type="ECO:0000259" key="2">
    <source>
        <dbReference type="SMART" id="SM00062"/>
    </source>
</evidence>
<proteinExistence type="predicted"/>
<dbReference type="InterPro" id="IPR001638">
    <property type="entry name" value="Solute-binding_3/MltF_N"/>
</dbReference>
<feature type="domain" description="Solute-binding protein family 3/N-terminal" evidence="2">
    <location>
        <begin position="9"/>
        <end position="227"/>
    </location>
</feature>
<organism evidence="3 4">
    <name type="scientific">Pseudodesulfovibrio sediminis</name>
    <dbReference type="NCBI Taxonomy" id="2810563"/>
    <lineage>
        <taxon>Bacteria</taxon>
        <taxon>Pseudomonadati</taxon>
        <taxon>Thermodesulfobacteriota</taxon>
        <taxon>Desulfovibrionia</taxon>
        <taxon>Desulfovibrionales</taxon>
        <taxon>Desulfovibrionaceae</taxon>
    </lineage>
</organism>
<dbReference type="Proteomes" id="UP001053296">
    <property type="component" value="Chromosome"/>
</dbReference>
<evidence type="ECO:0000313" key="4">
    <source>
        <dbReference type="Proteomes" id="UP001053296"/>
    </source>
</evidence>
<protein>
    <submittedName>
        <fullName evidence="3">Amino acid ABC transporter substrate-binding protein</fullName>
    </submittedName>
</protein>
<dbReference type="SMART" id="SM00062">
    <property type="entry name" value="PBPb"/>
    <property type="match status" value="1"/>
</dbReference>
<accession>A0ABN6EQF2</accession>
<sequence>MPFSGKAHDLLVVFEDYPPYEYVEHSEVKGINIDLAREAFRRMGVTPSFEPRPWKRGLYQLKTGEILALSSGFKTPEREKIAIFPDSPLAAETNVVLALKNSRKSIKSLDELHSLRIGVVRDYAYGKEFDDMVGLKKIFAKSMTQLIDMLQNKRVDVILASQEVSQHLLKKSGELDDVEVLYTLSREPLYLFFSRIHGPESQKLADQFSAAVQSMKEDGTFAAIKARY</sequence>